<proteinExistence type="predicted"/>
<evidence type="ECO:0000313" key="2">
    <source>
        <dbReference type="Proteomes" id="UP000008370"/>
    </source>
</evidence>
<keyword evidence="2" id="KW-1185">Reference proteome</keyword>
<dbReference type="KEGG" id="pco:PHACADRAFT_55439"/>
<dbReference type="RefSeq" id="XP_007403274.1">
    <property type="nucleotide sequence ID" value="XM_007403212.1"/>
</dbReference>
<dbReference type="InParanoid" id="K5VNJ7"/>
<dbReference type="EMBL" id="JH931349">
    <property type="protein sequence ID" value="EKM48174.1"/>
    <property type="molecule type" value="Genomic_DNA"/>
</dbReference>
<dbReference type="AlphaFoldDB" id="K5VNJ7"/>
<dbReference type="Proteomes" id="UP000008370">
    <property type="component" value="Unassembled WGS sequence"/>
</dbReference>
<reference evidence="1 2" key="1">
    <citation type="journal article" date="2012" name="BMC Genomics">
        <title>Comparative genomics of the white-rot fungi, Phanerochaete carnosa and P. chrysosporium, to elucidate the genetic basis of the distinct wood types they colonize.</title>
        <authorList>
            <person name="Suzuki H."/>
            <person name="MacDonald J."/>
            <person name="Syed K."/>
            <person name="Salamov A."/>
            <person name="Hori C."/>
            <person name="Aerts A."/>
            <person name="Henrissat B."/>
            <person name="Wiebenga A."/>
            <person name="vanKuyk P.A."/>
            <person name="Barry K."/>
            <person name="Lindquist E."/>
            <person name="LaButti K."/>
            <person name="Lapidus A."/>
            <person name="Lucas S."/>
            <person name="Coutinho P."/>
            <person name="Gong Y."/>
            <person name="Samejima M."/>
            <person name="Mahadevan R."/>
            <person name="Abou-Zaid M."/>
            <person name="de Vries R.P."/>
            <person name="Igarashi K."/>
            <person name="Yadav J.S."/>
            <person name="Grigoriev I.V."/>
            <person name="Master E.R."/>
        </authorList>
    </citation>
    <scope>NUCLEOTIDE SEQUENCE [LARGE SCALE GENOMIC DNA]</scope>
    <source>
        <strain evidence="1 2">HHB-10118-sp</strain>
    </source>
</reference>
<sequence length="573" mass="65895">LFEKLHDARIKEGLGDNPWAPFECEDEWKLARFLLMSGMSHGDIDKYLKLNITRSRTSLSFTNKRQFLKKIDQLPRGPKWECELWEVEGDLLDANGQKQKEVMELWQRDPVECIKDLLSNPAFNHCVEYEPKRLFEDAYAEKPIISEMWTAKWWEDPRATVAPVILASDKTQLSTFSGDKSAWPVYLSIGNIAKAVRRSSSAHATVLIGYLPVTKLECFSEEQRAQKRYQLFHKCMRSLLAPLVEAGCKGVDVECGDGFVRKVFPILAAYIADHPEQCLIACCQENFCPQCLVDPKRRGEPVQSTCCNMSASLSMIRKALNGDKPAEFKTSGLCPVLPLWADLPHCGIFTCFTPDILHQLHKGMFKDHTVKWATECVEGGEDEVDRRFRTMSPHGDLRYFKKGISLISQWTGNEYKHMEKVFVGVLAGSVEDERVLLAVRALLDFIYYAHFEVHTSESLAHLKTAWRTFHHNKQVFLDLGVRKNFNFAKLHSLGHYLPAIFCLGSADGYNTEGPERLHIDFAKLGYRASNRKRYIQQMTRWLERREAASRFEAYLEWRKVLPVQEELVDEDED</sequence>
<feature type="non-terminal residue" evidence="1">
    <location>
        <position position="1"/>
    </location>
</feature>
<gene>
    <name evidence="1" type="ORF">PHACADRAFT_55439</name>
</gene>
<organism evidence="1 2">
    <name type="scientific">Phanerochaete carnosa (strain HHB-10118-sp)</name>
    <name type="common">White-rot fungus</name>
    <name type="synonym">Peniophora carnosa</name>
    <dbReference type="NCBI Taxonomy" id="650164"/>
    <lineage>
        <taxon>Eukaryota</taxon>
        <taxon>Fungi</taxon>
        <taxon>Dikarya</taxon>
        <taxon>Basidiomycota</taxon>
        <taxon>Agaricomycotina</taxon>
        <taxon>Agaricomycetes</taxon>
        <taxon>Polyporales</taxon>
        <taxon>Phanerochaetaceae</taxon>
        <taxon>Phanerochaete</taxon>
    </lineage>
</organism>
<dbReference type="InterPro" id="IPR041078">
    <property type="entry name" value="Plavaka"/>
</dbReference>
<protein>
    <submittedName>
        <fullName evidence="1">Uncharacterized protein</fullName>
    </submittedName>
</protein>
<accession>K5VNJ7</accession>
<dbReference type="GeneID" id="18920038"/>
<dbReference type="OrthoDB" id="2418900at2759"/>
<dbReference type="STRING" id="650164.K5VNJ7"/>
<dbReference type="Pfam" id="PF18759">
    <property type="entry name" value="Plavaka"/>
    <property type="match status" value="1"/>
</dbReference>
<name>K5VNJ7_PHACS</name>
<evidence type="ECO:0000313" key="1">
    <source>
        <dbReference type="EMBL" id="EKM48174.1"/>
    </source>
</evidence>
<feature type="non-terminal residue" evidence="1">
    <location>
        <position position="573"/>
    </location>
</feature>
<dbReference type="HOGENOM" id="CLU_006344_4_0_1"/>